<evidence type="ECO:0000313" key="2">
    <source>
        <dbReference type="EMBL" id="SUQ25944.1"/>
    </source>
</evidence>
<dbReference type="PROSITE" id="PS51257">
    <property type="entry name" value="PROKAR_LIPOPROTEIN"/>
    <property type="match status" value="1"/>
</dbReference>
<dbReference type="EMBL" id="UHJL01000005">
    <property type="protein sequence ID" value="SUQ25944.1"/>
    <property type="molecule type" value="Genomic_DNA"/>
</dbReference>
<feature type="chain" id="PRO_5016987326" description="Lipoprotein" evidence="1">
    <location>
        <begin position="25"/>
        <end position="188"/>
    </location>
</feature>
<reference evidence="2 3" key="1">
    <citation type="submission" date="2017-08" db="EMBL/GenBank/DDBJ databases">
        <authorList>
            <person name="de Groot N.N."/>
        </authorList>
    </citation>
    <scope>NUCLEOTIDE SEQUENCE [LARGE SCALE GENOMIC DNA]</scope>
    <source>
        <strain evidence="2 3">HM2</strain>
    </source>
</reference>
<accession>A0A380S8U1</accession>
<dbReference type="Proteomes" id="UP000255423">
    <property type="component" value="Unassembled WGS sequence"/>
</dbReference>
<evidence type="ECO:0000313" key="3">
    <source>
        <dbReference type="Proteomes" id="UP000255423"/>
    </source>
</evidence>
<keyword evidence="1" id="KW-0732">Signal</keyword>
<organism evidence="2 3">
    <name type="scientific">Fibrobacter succinogenes</name>
    <name type="common">Bacteroides succinogenes</name>
    <dbReference type="NCBI Taxonomy" id="833"/>
    <lineage>
        <taxon>Bacteria</taxon>
        <taxon>Pseudomonadati</taxon>
        <taxon>Fibrobacterota</taxon>
        <taxon>Fibrobacteria</taxon>
        <taxon>Fibrobacterales</taxon>
        <taxon>Fibrobacteraceae</taxon>
        <taxon>Fibrobacter</taxon>
    </lineage>
</organism>
<name>A0A380S8U1_FIBSU</name>
<evidence type="ECO:0008006" key="4">
    <source>
        <dbReference type="Google" id="ProtNLM"/>
    </source>
</evidence>
<sequence length="188" mass="21137">MRSIVKFSCLAVSLAAILSGCSMKLTQGDLEGIPLTDESFSFFGNIPFIYGSDSLELSQDLLRAYTKAASETEFPRNTCRGDATIKATVLQNEPNSAWNIGVLIPLWPILPVNESWTYELSARIFCNGALVRHVEFIEQQDINAILYGRLRTDLVNRASREMHRKLVQRLAFELNSNRLTDLNSVSDY</sequence>
<dbReference type="AlphaFoldDB" id="A0A380S8U1"/>
<protein>
    <recommendedName>
        <fullName evidence="4">Lipoprotein</fullName>
    </recommendedName>
</protein>
<evidence type="ECO:0000256" key="1">
    <source>
        <dbReference type="SAM" id="SignalP"/>
    </source>
</evidence>
<gene>
    <name evidence="2" type="ORF">SAMN05661053_2747</name>
</gene>
<proteinExistence type="predicted"/>
<feature type="signal peptide" evidence="1">
    <location>
        <begin position="1"/>
        <end position="24"/>
    </location>
</feature>